<feature type="binding site" evidence="6">
    <location>
        <position position="317"/>
    </location>
    <ligand>
        <name>Mn(2+)</name>
        <dbReference type="ChEBI" id="CHEBI:29035"/>
    </ligand>
</feature>
<keyword evidence="4 6" id="KW-0413">Isomerase</keyword>
<evidence type="ECO:0000256" key="1">
    <source>
        <dbReference type="ARBA" id="ARBA00022723"/>
    </source>
</evidence>
<evidence type="ECO:0000256" key="3">
    <source>
        <dbReference type="ARBA" id="ARBA00023211"/>
    </source>
</evidence>
<name>A0ABV5Y5A5_ARTRM</name>
<dbReference type="InterPro" id="IPR003762">
    <property type="entry name" value="Lara_isomerase"/>
</dbReference>
<keyword evidence="5 6" id="KW-0119">Carbohydrate metabolism</keyword>
<evidence type="ECO:0000256" key="4">
    <source>
        <dbReference type="ARBA" id="ARBA00023235"/>
    </source>
</evidence>
<dbReference type="InterPro" id="IPR038583">
    <property type="entry name" value="AraA_N_sf"/>
</dbReference>
<dbReference type="PANTHER" id="PTHR38464">
    <property type="entry name" value="L-ARABINOSE ISOMERASE"/>
    <property type="match status" value="1"/>
</dbReference>
<keyword evidence="11" id="KW-1185">Reference proteome</keyword>
<feature type="domain" description="L-arabinose isomerase central" evidence="9">
    <location>
        <begin position="188"/>
        <end position="335"/>
    </location>
</feature>
<keyword evidence="2 6" id="KW-0054">Arabinose catabolism</keyword>
<keyword evidence="3 6" id="KW-0464">Manganese</keyword>
<dbReference type="CDD" id="cd03557">
    <property type="entry name" value="L-arabinose_isomerase"/>
    <property type="match status" value="1"/>
</dbReference>
<dbReference type="Pfam" id="PF02610">
    <property type="entry name" value="AraA_N"/>
    <property type="match status" value="1"/>
</dbReference>
<reference evidence="10 11" key="1">
    <citation type="submission" date="2024-09" db="EMBL/GenBank/DDBJ databases">
        <authorList>
            <person name="Sun Q."/>
            <person name="Mori K."/>
        </authorList>
    </citation>
    <scope>NUCLEOTIDE SEQUENCE [LARGE SCALE GENOMIC DNA]</scope>
    <source>
        <strain evidence="10 11">JCM 1334</strain>
    </source>
</reference>
<keyword evidence="1 6" id="KW-0479">Metal-binding</keyword>
<dbReference type="PANTHER" id="PTHR38464:SF1">
    <property type="entry name" value="L-ARABINOSE ISOMERASE"/>
    <property type="match status" value="1"/>
</dbReference>
<dbReference type="Proteomes" id="UP001589702">
    <property type="component" value="Unassembled WGS sequence"/>
</dbReference>
<evidence type="ECO:0000256" key="6">
    <source>
        <dbReference type="HAMAP-Rule" id="MF_00519"/>
    </source>
</evidence>
<dbReference type="SUPFAM" id="SSF50443">
    <property type="entry name" value="FucI/AraA C-terminal domain-like"/>
    <property type="match status" value="1"/>
</dbReference>
<dbReference type="InterPro" id="IPR004216">
    <property type="entry name" value="Fuc/Ara_isomerase_C"/>
</dbReference>
<dbReference type="SUPFAM" id="SSF53743">
    <property type="entry name" value="FucI/AraA N-terminal and middle domains"/>
    <property type="match status" value="1"/>
</dbReference>
<dbReference type="Gene3D" id="3.40.50.10940">
    <property type="match status" value="1"/>
</dbReference>
<dbReference type="RefSeq" id="WP_234753699.1">
    <property type="nucleotide sequence ID" value="NZ_BAAAWN010000001.1"/>
</dbReference>
<accession>A0ABV5Y5A5</accession>
<gene>
    <name evidence="6 10" type="primary">araA</name>
    <name evidence="10" type="ORF">ACFFP1_19925</name>
</gene>
<dbReference type="NCBIfam" id="NF002795">
    <property type="entry name" value="PRK02929.1"/>
    <property type="match status" value="1"/>
</dbReference>
<dbReference type="EC" id="5.3.1.4" evidence="6"/>
<dbReference type="InterPro" id="IPR009015">
    <property type="entry name" value="Fucose_isomerase_N/cen_sf"/>
</dbReference>
<organism evidence="10 11">
    <name type="scientific">Arthrobacter ramosus</name>
    <dbReference type="NCBI Taxonomy" id="1672"/>
    <lineage>
        <taxon>Bacteria</taxon>
        <taxon>Bacillati</taxon>
        <taxon>Actinomycetota</taxon>
        <taxon>Actinomycetes</taxon>
        <taxon>Micrococcales</taxon>
        <taxon>Micrococcaceae</taxon>
        <taxon>Arthrobacter</taxon>
    </lineage>
</organism>
<feature type="binding site" evidence="6">
    <location>
        <position position="361"/>
    </location>
    <ligand>
        <name>Mn(2+)</name>
        <dbReference type="ChEBI" id="CHEBI:29035"/>
    </ligand>
</feature>
<evidence type="ECO:0000259" key="8">
    <source>
        <dbReference type="Pfam" id="PF11762"/>
    </source>
</evidence>
<evidence type="ECO:0000259" key="7">
    <source>
        <dbReference type="Pfam" id="PF02610"/>
    </source>
</evidence>
<feature type="binding site" evidence="6">
    <location>
        <position position="460"/>
    </location>
    <ligand>
        <name>Mn(2+)</name>
        <dbReference type="ChEBI" id="CHEBI:29035"/>
    </ligand>
</feature>
<comment type="function">
    <text evidence="6">Catalyzes the conversion of L-arabinose to L-ribulose.</text>
</comment>
<comment type="similarity">
    <text evidence="6">Belongs to the arabinose isomerase family.</text>
</comment>
<comment type="caution">
    <text evidence="10">The sequence shown here is derived from an EMBL/GenBank/DDBJ whole genome shotgun (WGS) entry which is preliminary data.</text>
</comment>
<feature type="domain" description="L-arabinose isomerase N-terminal" evidence="7">
    <location>
        <begin position="18"/>
        <end position="184"/>
    </location>
</feature>
<dbReference type="InterPro" id="IPR024664">
    <property type="entry name" value="Ara_Isoase_C"/>
</dbReference>
<dbReference type="Pfam" id="PF24856">
    <property type="entry name" value="AraA_central"/>
    <property type="match status" value="1"/>
</dbReference>
<feature type="binding site" evidence="6">
    <location>
        <position position="344"/>
    </location>
    <ligand>
        <name>Mn(2+)</name>
        <dbReference type="ChEBI" id="CHEBI:29035"/>
    </ligand>
</feature>
<dbReference type="InterPro" id="IPR055389">
    <property type="entry name" value="AraA_N"/>
</dbReference>
<protein>
    <recommendedName>
        <fullName evidence="6">L-arabinose isomerase</fullName>
        <ecNumber evidence="6">5.3.1.4</ecNumber>
    </recommendedName>
</protein>
<comment type="pathway">
    <text evidence="6">Carbohydrate degradation; L-arabinose degradation via L-ribulose; D-xylulose 5-phosphate from L-arabinose (bacterial route): step 1/3.</text>
</comment>
<evidence type="ECO:0000313" key="11">
    <source>
        <dbReference type="Proteomes" id="UP001589702"/>
    </source>
</evidence>
<dbReference type="InterPro" id="IPR055390">
    <property type="entry name" value="AraA_central"/>
</dbReference>
<dbReference type="HAMAP" id="MF_00519">
    <property type="entry name" value="Arabinose_Isome"/>
    <property type="match status" value="1"/>
</dbReference>
<dbReference type="Pfam" id="PF11762">
    <property type="entry name" value="Arabinose_Iso_C"/>
    <property type="match status" value="1"/>
</dbReference>
<evidence type="ECO:0000259" key="9">
    <source>
        <dbReference type="Pfam" id="PF24856"/>
    </source>
</evidence>
<evidence type="ECO:0000256" key="2">
    <source>
        <dbReference type="ARBA" id="ARBA00022935"/>
    </source>
</evidence>
<evidence type="ECO:0000256" key="5">
    <source>
        <dbReference type="ARBA" id="ARBA00023277"/>
    </source>
</evidence>
<proteinExistence type="inferred from homology"/>
<comment type="catalytic activity">
    <reaction evidence="6">
        <text>beta-L-arabinopyranose = L-ribulose</text>
        <dbReference type="Rhea" id="RHEA:14821"/>
        <dbReference type="ChEBI" id="CHEBI:16880"/>
        <dbReference type="ChEBI" id="CHEBI:40886"/>
        <dbReference type="EC" id="5.3.1.4"/>
    </reaction>
</comment>
<comment type="cofactor">
    <cofactor evidence="6">
        <name>Mn(2+)</name>
        <dbReference type="ChEBI" id="CHEBI:29035"/>
    </cofactor>
    <text evidence="6">Binds 1 Mn(2+) ion per subunit.</text>
</comment>
<evidence type="ECO:0000313" key="10">
    <source>
        <dbReference type="EMBL" id="MFB9821749.1"/>
    </source>
</evidence>
<sequence>MPIANNTSHAHNTSLEHYEVWFLTGSQHLYGEDVLKQVAAQSQEIAAALNASSDVPVKLVWKPVLTDADAIRRTALEANSDDAVIGVTAWMHTFSPAKMWIQGLDLLRKPLLHLHTQANVALPWADIDFDFMNLNQAAHGDREFGYIQSRLGVPRKTVVGHVSNPDVTRQVGAWQRAAAGWAAVRSLKLTRFGDNMRNVAVTEGDKTEAELRFGVSVNTWSVNELADAVHGAPESDVDALVAEYERLYEVAPELSAGAARHDSLRYSARIELGLRSFLEANGSAAFTTSFEDLGALRQLPGMAVQRLMADGYGFGAEGDWKTAILVRAAKVMGAGLPGGASLMEDYTYHLTPGQEKILGAHMLEVCPSLTATKPRVEIHPLGIGGKEDPVRMVFDTDAGPGVVVALSDMRDRFRLVANAVDVVDLPEPLPNLPVARALWSPKPDFATSAAAWLTAGAAHHTVLSTQVGMDVFEDFAEIARTELLTINDGTTIKQFKKELAWNAAYYKLAGGL</sequence>
<dbReference type="PIRSF" id="PIRSF001478">
    <property type="entry name" value="L-ara_isomerase"/>
    <property type="match status" value="1"/>
</dbReference>
<dbReference type="EMBL" id="JBHMBC010000039">
    <property type="protein sequence ID" value="MFB9821749.1"/>
    <property type="molecule type" value="Genomic_DNA"/>
</dbReference>
<feature type="domain" description="L-arabinose isomerase C-terminal" evidence="8">
    <location>
        <begin position="339"/>
        <end position="482"/>
    </location>
</feature>
<dbReference type="GO" id="GO:0008733">
    <property type="term" value="F:L-arabinose isomerase activity"/>
    <property type="evidence" value="ECO:0007669"/>
    <property type="project" value="UniProtKB-EC"/>
</dbReference>